<dbReference type="Proteomes" id="UP000018291">
    <property type="component" value="Unassembled WGS sequence"/>
</dbReference>
<sequence length="194" mass="20944">MVDSGDLRGGLGRACSRTVTMTASAAEAAPPDACERWDDRLVATHCTPDGVTHGHGGRRSGTYRMTLILDAGAFVALERNDRAMWRRFKAAPLAGVPPRTHGGVIAQVWRGGAGRQAPLSLALIRSSLRIRATSQRSLTPPNCEATSSLPDRDQANRGQPAIGGSPSPLSQGVTGWRRRWQPGAVRDGWRRCRW</sequence>
<proteinExistence type="predicted"/>
<comment type="caution">
    <text evidence="2">The sequence shown here is derived from an EMBL/GenBank/DDBJ whole genome shotgun (WGS) entry which is preliminary data.</text>
</comment>
<keyword evidence="3" id="KW-1185">Reference proteome</keyword>
<feature type="compositionally biased region" description="Polar residues" evidence="1">
    <location>
        <begin position="134"/>
        <end position="149"/>
    </location>
</feature>
<gene>
    <name evidence="2" type="ORF">BN381_20034</name>
</gene>
<evidence type="ECO:0000313" key="3">
    <source>
        <dbReference type="Proteomes" id="UP000018291"/>
    </source>
</evidence>
<dbReference type="AlphaFoldDB" id="R4YY24"/>
<feature type="region of interest" description="Disordered" evidence="1">
    <location>
        <begin position="134"/>
        <end position="177"/>
    </location>
</feature>
<reference evidence="2 3" key="1">
    <citation type="journal article" date="2013" name="ISME J.">
        <title>Metabolic model for the filamentous 'Candidatus Microthrix parvicella' based on genomic and metagenomic analyses.</title>
        <authorList>
            <person name="Jon McIlroy S."/>
            <person name="Kristiansen R."/>
            <person name="Albertsen M."/>
            <person name="Michael Karst S."/>
            <person name="Rossetti S."/>
            <person name="Lund Nielsen J."/>
            <person name="Tandoi V."/>
            <person name="James Seviour R."/>
            <person name="Nielsen P.H."/>
        </authorList>
    </citation>
    <scope>NUCLEOTIDE SEQUENCE [LARGE SCALE GENOMIC DNA]</scope>
    <source>
        <strain evidence="2 3">RN1</strain>
    </source>
</reference>
<accession>R4YY24</accession>
<organism evidence="2 3">
    <name type="scientific">Candidatus Neomicrothrix parvicella RN1</name>
    <dbReference type="NCBI Taxonomy" id="1229780"/>
    <lineage>
        <taxon>Bacteria</taxon>
        <taxon>Bacillati</taxon>
        <taxon>Actinomycetota</taxon>
        <taxon>Acidimicrobiia</taxon>
        <taxon>Acidimicrobiales</taxon>
        <taxon>Microthrixaceae</taxon>
        <taxon>Candidatus Neomicrothrix</taxon>
    </lineage>
</organism>
<evidence type="ECO:0000256" key="1">
    <source>
        <dbReference type="SAM" id="MobiDB-lite"/>
    </source>
</evidence>
<evidence type="ECO:0000313" key="2">
    <source>
        <dbReference type="EMBL" id="CCM63210.1"/>
    </source>
</evidence>
<dbReference type="STRING" id="1229780.BN381_20034"/>
<dbReference type="EMBL" id="CANL01000012">
    <property type="protein sequence ID" value="CCM63210.1"/>
    <property type="molecule type" value="Genomic_DNA"/>
</dbReference>
<name>R4YY24_9ACTN</name>
<protein>
    <submittedName>
        <fullName evidence="2">Uncharacterized protein</fullName>
    </submittedName>
</protein>
<dbReference type="HOGENOM" id="CLU_1400252_0_0_11"/>